<protein>
    <submittedName>
        <fullName evidence="4">Fanconi anemia group I protein</fullName>
    </submittedName>
</protein>
<dbReference type="OrthoDB" id="70899at2759"/>
<accession>A0A158R6V8</accession>
<dbReference type="AlphaFoldDB" id="A0A158R6V8"/>
<feature type="compositionally biased region" description="Gly residues" evidence="1">
    <location>
        <begin position="912"/>
        <end position="923"/>
    </location>
</feature>
<proteinExistence type="predicted"/>
<dbReference type="Proteomes" id="UP000282613">
    <property type="component" value="Unassembled WGS sequence"/>
</dbReference>
<keyword evidence="3" id="KW-1185">Reference proteome</keyword>
<evidence type="ECO:0000313" key="3">
    <source>
        <dbReference type="Proteomes" id="UP000282613"/>
    </source>
</evidence>
<organism evidence="4">
    <name type="scientific">Taenia asiatica</name>
    <name type="common">Asian tapeworm</name>
    <dbReference type="NCBI Taxonomy" id="60517"/>
    <lineage>
        <taxon>Eukaryota</taxon>
        <taxon>Metazoa</taxon>
        <taxon>Spiralia</taxon>
        <taxon>Lophotrochozoa</taxon>
        <taxon>Platyhelminthes</taxon>
        <taxon>Cestoda</taxon>
        <taxon>Eucestoda</taxon>
        <taxon>Cyclophyllidea</taxon>
        <taxon>Taeniidae</taxon>
        <taxon>Taenia</taxon>
    </lineage>
</organism>
<dbReference type="PANTHER" id="PTHR28608:SF1">
    <property type="entry name" value="INTEGRATOR COMPLEX SUBUNIT 2"/>
    <property type="match status" value="1"/>
</dbReference>
<dbReference type="Pfam" id="PF14750">
    <property type="entry name" value="INTS2"/>
    <property type="match status" value="3"/>
</dbReference>
<dbReference type="InterPro" id="IPR029321">
    <property type="entry name" value="INTS2"/>
</dbReference>
<evidence type="ECO:0000256" key="1">
    <source>
        <dbReference type="SAM" id="MobiDB-lite"/>
    </source>
</evidence>
<sequence length="1247" mass="138492">MTALSLDGLFVASRTQTYDDLDEASLIAIFPHIYFTIENVDRFIVEKIKDASTLLTVVELLQLLDSLAILDIKKVWKASLVDTMKKFVDVILIFHRRTTQLPIRCRAHSYNDFEAQGSVESKVKLVIHQLQHVLNELSDTDILPDAIVGLSTHCALNSRLLIERLVLNFPQKWCDVYERLLGCISATRDGLDQKQSARCLAMLHHLLTFVPDTNGLLSKCIQLRQLPGLVMQLAIKRSDDDGSFSLLNFFRRVLLDHGCKTQSWLGEYLKSTWETNPTFTADINERILSAASGILDESKAVVPKEQLVPAIELLRTIAALCGYTGFVSGGPNEASIAETEEQLVVWLRRLISRQDIFHTSLRQSSTYSEVLLLFGLLFNHNHSVAIRKIIVNTLGIDAPCFVRNISASRKLFIHKVFTCQSIATQAAHVPVTVRLNANTTGNLPLHCVFELMRDHAFNKNRVQIKGWIYRQICESVRPLHPQMLEFLETYTNNALAQTAGLTSSQMIGACGGCVPFTEAELFSQFSDPALGPDARMCAPGATDFVTELVADSDEDALQMDLTPQLLFLYYMFYIHHQELASHGTDNRGNQRGTQAMPSPSLFSDKLWDAIPITYLLQYARSNISSYRQLYPRLLLLVMKYRPHLTVGELTIQDELLFDPFWKSDLSFQPFNSFCAPKRSAVSTESPLPNGLLLILDRILAPSTSPDSLKSARAECVLAVNTLVKTVNGLRGFSRLRHLLPYTEAIGCRLPRALLETAALSGNRRFASAVCFLWRSLHCLMPRRLEVLTVKALSSKNETLSRLTHRDLLKDPVENIVMGVDPRVYRCPPVLTLLIRIIDCNLRASRVFWWHRVVSRHFITPTNTIASEEQEISSTASATPLSLVPITGETEMQGLARGRRTGGNARSTLEPVSGGGSGGGGVVGEGSAASSSQSNALESLASDDMCDRLRATLVTCQDATVVQLLLEFCLPNAKEKRLNSEVTNLREAQNIICTFIHFLFIGDPDLAKVVFWQTYPRSLNPLATRAIPSIQICTDSVLEIILKSGSLEDVVFCLDFVAHLALHCAFNAPLNLATYAVEVMHLIFTHLASLEEMASLLIACGPAFCQLGCAFPSISHRLAAILLSAMATLAESVTLTGGSRYRDLLVGRIVALKSVALSGLDNTFVNDASSGSLDLAEDDADSLPNLSHLTRTEKYLVACVHAMLWFNRLVRLTPPQRRLFFPPNIDELPSLLTWRSLPSVYSSCHSEK</sequence>
<gene>
    <name evidence="2" type="ORF">TASK_LOCUS963</name>
</gene>
<reference evidence="4" key="1">
    <citation type="submission" date="2016-04" db="UniProtKB">
        <authorList>
            <consortium name="WormBaseParasite"/>
        </authorList>
    </citation>
    <scope>IDENTIFICATION</scope>
</reference>
<evidence type="ECO:0000313" key="4">
    <source>
        <dbReference type="WBParaSite" id="TASK_0000096201-mRNA-1"/>
    </source>
</evidence>
<name>A0A158R6V8_TAEAS</name>
<dbReference type="GO" id="GO:0032039">
    <property type="term" value="C:integrator complex"/>
    <property type="evidence" value="ECO:0007669"/>
    <property type="project" value="InterPro"/>
</dbReference>
<dbReference type="GO" id="GO:0034472">
    <property type="term" value="P:snRNA 3'-end processing"/>
    <property type="evidence" value="ECO:0007669"/>
    <property type="project" value="TreeGrafter"/>
</dbReference>
<dbReference type="EMBL" id="UYRS01000171">
    <property type="protein sequence ID" value="VDK22227.1"/>
    <property type="molecule type" value="Genomic_DNA"/>
</dbReference>
<evidence type="ECO:0000313" key="2">
    <source>
        <dbReference type="EMBL" id="VDK22227.1"/>
    </source>
</evidence>
<dbReference type="PANTHER" id="PTHR28608">
    <property type="entry name" value="INTEGRATOR COMPLEX SUBUNIT 2"/>
    <property type="match status" value="1"/>
</dbReference>
<reference evidence="2 3" key="2">
    <citation type="submission" date="2018-11" db="EMBL/GenBank/DDBJ databases">
        <authorList>
            <consortium name="Pathogen Informatics"/>
        </authorList>
    </citation>
    <scope>NUCLEOTIDE SEQUENCE [LARGE SCALE GENOMIC DNA]</scope>
</reference>
<dbReference type="STRING" id="60517.A0A158R6V8"/>
<dbReference type="WBParaSite" id="TASK_0000096201-mRNA-1">
    <property type="protein sequence ID" value="TASK_0000096201-mRNA-1"/>
    <property type="gene ID" value="TASK_0000096201"/>
</dbReference>
<feature type="region of interest" description="Disordered" evidence="1">
    <location>
        <begin position="896"/>
        <end position="928"/>
    </location>
</feature>